<name>A0ABX9AW45_9PSED</name>
<dbReference type="EMBL" id="CP081966">
    <property type="protein sequence ID" value="QZP24495.1"/>
    <property type="molecule type" value="Genomic_DNA"/>
</dbReference>
<dbReference type="InterPro" id="IPR017029">
    <property type="entry name" value="Phage_head_put"/>
</dbReference>
<evidence type="ECO:0000313" key="2">
    <source>
        <dbReference type="Proteomes" id="UP000825591"/>
    </source>
</evidence>
<evidence type="ECO:0008006" key="3">
    <source>
        <dbReference type="Google" id="ProtNLM"/>
    </source>
</evidence>
<proteinExistence type="predicted"/>
<evidence type="ECO:0000313" key="1">
    <source>
        <dbReference type="EMBL" id="QZP24495.1"/>
    </source>
</evidence>
<dbReference type="PIRSF" id="PIRSF034565">
    <property type="entry name" value="UCP034565"/>
    <property type="match status" value="1"/>
</dbReference>
<keyword evidence="2" id="KW-1185">Reference proteome</keyword>
<gene>
    <name evidence="1" type="ORF">K5H97_16790</name>
</gene>
<dbReference type="Proteomes" id="UP000825591">
    <property type="component" value="Chromosome"/>
</dbReference>
<sequence length="365" mass="39830">MMTVNEKLLSELIGHEVDLSRLSNSQVVTIIKILNSKDADLRAALIEAIDNLGTDLSAASVDIALSAVLRINQQTFIEIRLAMDQVTDGLISYELAFQQNTLRAVLPALVQEAYPIVSPVFSAVKAIAQARPFQGRLLREWMAGIESSRAAAVRDAVRSGVVEGRTTAEIVRTVMGSRVQQYADGALQKARRDVEAVVRSAVSHTAETASDAAYEANSDVISHVEWLSTLDNHTSSDCRIRDRLPYALGGYKPIGHTIPWLAGPGRIHFCCRSSKVPVLKSAKALGFSDGATRASMDGQVPESTTYAEWLSKQSAVRQDEILGPERARLMREGGLKLSAFYNDKGKFLSLDELRGRLKLAVGRKP</sequence>
<accession>A0ABX9AW45</accession>
<reference evidence="1 2" key="1">
    <citation type="submission" date="2021-08" db="EMBL/GenBank/DDBJ databases">
        <title>Bactericidal Effect of Pseudomonas oryziphila sp. nov., a novel Pseudomonas Species Against Xanthomonas oryzae Reduces Disease Severity of Bacterial Leaf Streak of Rice.</title>
        <authorList>
            <person name="Yang R."/>
            <person name="Li S."/>
            <person name="Li Y."/>
            <person name="Yan Y."/>
            <person name="Fang Y."/>
            <person name="Zou L."/>
            <person name="Chen G."/>
        </authorList>
    </citation>
    <scope>NUCLEOTIDE SEQUENCE [LARGE SCALE GENOMIC DNA]</scope>
    <source>
        <strain evidence="1 2">DSM 17497</strain>
    </source>
</reference>
<organism evidence="1 2">
    <name type="scientific">Pseudomonas mosselii</name>
    <dbReference type="NCBI Taxonomy" id="78327"/>
    <lineage>
        <taxon>Bacteria</taxon>
        <taxon>Pseudomonadati</taxon>
        <taxon>Pseudomonadota</taxon>
        <taxon>Gammaproteobacteria</taxon>
        <taxon>Pseudomonadales</taxon>
        <taxon>Pseudomonadaceae</taxon>
        <taxon>Pseudomonas</taxon>
    </lineage>
</organism>
<protein>
    <recommendedName>
        <fullName evidence="3">Phage head morphogenesis domain-containing protein</fullName>
    </recommendedName>
</protein>
<dbReference type="RefSeq" id="WP_028692269.1">
    <property type="nucleotide sequence ID" value="NZ_CP081966.1"/>
</dbReference>